<protein>
    <submittedName>
        <fullName evidence="1">Uncharacterized protein</fullName>
    </submittedName>
</protein>
<dbReference type="EMBL" id="GGEC01016319">
    <property type="protein sequence ID" value="MBW96802.1"/>
    <property type="molecule type" value="Transcribed_RNA"/>
</dbReference>
<dbReference type="EMBL" id="GGEC01016317">
    <property type="protein sequence ID" value="MBW96800.1"/>
    <property type="molecule type" value="Transcribed_RNA"/>
</dbReference>
<proteinExistence type="predicted"/>
<name>A0A2P2JTN5_RHIMU</name>
<evidence type="ECO:0000313" key="1">
    <source>
        <dbReference type="EMBL" id="MBW96800.1"/>
    </source>
</evidence>
<dbReference type="AlphaFoldDB" id="A0A2P2JTN5"/>
<reference evidence="1" key="1">
    <citation type="submission" date="2018-02" db="EMBL/GenBank/DDBJ databases">
        <title>Rhizophora mucronata_Transcriptome.</title>
        <authorList>
            <person name="Meera S.P."/>
            <person name="Sreeshan A."/>
            <person name="Augustine A."/>
        </authorList>
    </citation>
    <scope>NUCLEOTIDE SEQUENCE</scope>
    <source>
        <tissue evidence="1">Leaf</tissue>
    </source>
</reference>
<sequence length="61" mass="6975">MVTFASPYIYILNSKSKIFAKIGSSRTRTVPEKLQLQLSNIDTNIRRQTWIRAHSIIALSP</sequence>
<organism evidence="1">
    <name type="scientific">Rhizophora mucronata</name>
    <name type="common">Asiatic mangrove</name>
    <dbReference type="NCBI Taxonomy" id="61149"/>
    <lineage>
        <taxon>Eukaryota</taxon>
        <taxon>Viridiplantae</taxon>
        <taxon>Streptophyta</taxon>
        <taxon>Embryophyta</taxon>
        <taxon>Tracheophyta</taxon>
        <taxon>Spermatophyta</taxon>
        <taxon>Magnoliopsida</taxon>
        <taxon>eudicotyledons</taxon>
        <taxon>Gunneridae</taxon>
        <taxon>Pentapetalae</taxon>
        <taxon>rosids</taxon>
        <taxon>fabids</taxon>
        <taxon>Malpighiales</taxon>
        <taxon>Rhizophoraceae</taxon>
        <taxon>Rhizophora</taxon>
    </lineage>
</organism>
<accession>A0A2P2JTN5</accession>